<keyword evidence="1" id="KW-0645">Protease</keyword>
<dbReference type="InterPro" id="IPR025657">
    <property type="entry name" value="RadC_JAB"/>
</dbReference>
<gene>
    <name evidence="7" type="ORF">GEV02_20840</name>
</gene>
<feature type="domain" description="MPN" evidence="6">
    <location>
        <begin position="30"/>
        <end position="158"/>
    </location>
</feature>
<dbReference type="Gene3D" id="3.40.140.10">
    <property type="entry name" value="Cytidine Deaminase, domain 2"/>
    <property type="match status" value="1"/>
</dbReference>
<dbReference type="Pfam" id="PF04002">
    <property type="entry name" value="RadC"/>
    <property type="match status" value="1"/>
</dbReference>
<evidence type="ECO:0000256" key="4">
    <source>
        <dbReference type="ARBA" id="ARBA00022833"/>
    </source>
</evidence>
<proteinExistence type="predicted"/>
<organism evidence="7 8">
    <name type="scientific">Rugamonas aquatica</name>
    <dbReference type="NCBI Taxonomy" id="2743357"/>
    <lineage>
        <taxon>Bacteria</taxon>
        <taxon>Pseudomonadati</taxon>
        <taxon>Pseudomonadota</taxon>
        <taxon>Betaproteobacteria</taxon>
        <taxon>Burkholderiales</taxon>
        <taxon>Oxalobacteraceae</taxon>
        <taxon>Telluria group</taxon>
        <taxon>Rugamonas</taxon>
    </lineage>
</organism>
<evidence type="ECO:0000313" key="7">
    <source>
        <dbReference type="EMBL" id="MQA40603.1"/>
    </source>
</evidence>
<protein>
    <recommendedName>
        <fullName evidence="6">MPN domain-containing protein</fullName>
    </recommendedName>
</protein>
<dbReference type="EMBL" id="WHUG01000009">
    <property type="protein sequence ID" value="MQA40603.1"/>
    <property type="molecule type" value="Genomic_DNA"/>
</dbReference>
<keyword evidence="3" id="KW-0378">Hydrolase</keyword>
<dbReference type="Proteomes" id="UP000440498">
    <property type="component" value="Unassembled WGS sequence"/>
</dbReference>
<evidence type="ECO:0000256" key="2">
    <source>
        <dbReference type="ARBA" id="ARBA00022723"/>
    </source>
</evidence>
<accession>A0A6A7N684</accession>
<evidence type="ECO:0000256" key="1">
    <source>
        <dbReference type="ARBA" id="ARBA00022670"/>
    </source>
</evidence>
<keyword evidence="4" id="KW-0862">Zinc</keyword>
<evidence type="ECO:0000313" key="8">
    <source>
        <dbReference type="Proteomes" id="UP000440498"/>
    </source>
</evidence>
<dbReference type="InterPro" id="IPR001405">
    <property type="entry name" value="UPF0758"/>
</dbReference>
<evidence type="ECO:0000256" key="5">
    <source>
        <dbReference type="ARBA" id="ARBA00023049"/>
    </source>
</evidence>
<dbReference type="GO" id="GO:0008237">
    <property type="term" value="F:metallopeptidase activity"/>
    <property type="evidence" value="ECO:0007669"/>
    <property type="project" value="UniProtKB-KW"/>
</dbReference>
<keyword evidence="2" id="KW-0479">Metal-binding</keyword>
<evidence type="ECO:0000256" key="3">
    <source>
        <dbReference type="ARBA" id="ARBA00022801"/>
    </source>
</evidence>
<comment type="caution">
    <text evidence="7">The sequence shown here is derived from an EMBL/GenBank/DDBJ whole genome shotgun (WGS) entry which is preliminary data.</text>
</comment>
<dbReference type="GO" id="GO:0006508">
    <property type="term" value="P:proteolysis"/>
    <property type="evidence" value="ECO:0007669"/>
    <property type="project" value="UniProtKB-KW"/>
</dbReference>
<dbReference type="AlphaFoldDB" id="A0A6A7N684"/>
<dbReference type="PANTHER" id="PTHR30471">
    <property type="entry name" value="DNA REPAIR PROTEIN RADC"/>
    <property type="match status" value="1"/>
</dbReference>
<dbReference type="PANTHER" id="PTHR30471:SF3">
    <property type="entry name" value="UPF0758 PROTEIN YEES-RELATED"/>
    <property type="match status" value="1"/>
</dbReference>
<evidence type="ECO:0000259" key="6">
    <source>
        <dbReference type="PROSITE" id="PS50249"/>
    </source>
</evidence>
<name>A0A6A7N684_9BURK</name>
<dbReference type="InterPro" id="IPR037518">
    <property type="entry name" value="MPN"/>
</dbReference>
<keyword evidence="8" id="KW-1185">Reference proteome</keyword>
<sequence>MIAMQVCERGEAASESAVISNALDILRRRVVRPASAVLRVDELGDYLHLMLAAETRRVVCVAWLNRRRQVLWCGPLFHGDVDHCSVYPREVVREALRHNATQAVLAFSEPTDPEQPDAAAVAQFAAVRDALGLLGIVVLDCLMITSSKRVSLVDEGLSCL</sequence>
<keyword evidence="5" id="KW-0482">Metalloprotease</keyword>
<dbReference type="RefSeq" id="WP_152839900.1">
    <property type="nucleotide sequence ID" value="NZ_WHUG01000009.1"/>
</dbReference>
<reference evidence="7 8" key="1">
    <citation type="submission" date="2019-10" db="EMBL/GenBank/DDBJ databases">
        <title>Two novel species isolated from a subtropical stream in China.</title>
        <authorList>
            <person name="Lu H."/>
        </authorList>
    </citation>
    <scope>NUCLEOTIDE SEQUENCE [LARGE SCALE GENOMIC DNA]</scope>
    <source>
        <strain evidence="7 8">FT29W</strain>
    </source>
</reference>
<dbReference type="GO" id="GO:0046872">
    <property type="term" value="F:metal ion binding"/>
    <property type="evidence" value="ECO:0007669"/>
    <property type="project" value="UniProtKB-KW"/>
</dbReference>
<dbReference type="PROSITE" id="PS50249">
    <property type="entry name" value="MPN"/>
    <property type="match status" value="1"/>
</dbReference>